<proteinExistence type="predicted"/>
<evidence type="ECO:0000313" key="3">
    <source>
        <dbReference type="Proteomes" id="UP000002008"/>
    </source>
</evidence>
<organism evidence="2 3">
    <name type="scientific">Chloroflexus aurantiacus (strain ATCC 29366 / DSM 635 / J-10-fl)</name>
    <dbReference type="NCBI Taxonomy" id="324602"/>
    <lineage>
        <taxon>Bacteria</taxon>
        <taxon>Bacillati</taxon>
        <taxon>Chloroflexota</taxon>
        <taxon>Chloroflexia</taxon>
        <taxon>Chloroflexales</taxon>
        <taxon>Chloroflexineae</taxon>
        <taxon>Chloroflexaceae</taxon>
        <taxon>Chloroflexus</taxon>
    </lineage>
</organism>
<dbReference type="KEGG" id="cau:Caur_0807"/>
<dbReference type="AlphaFoldDB" id="A9WGC4"/>
<dbReference type="InParanoid" id="A9WGC4"/>
<dbReference type="EMBL" id="CP000909">
    <property type="protein sequence ID" value="ABY34045.1"/>
    <property type="molecule type" value="Genomic_DNA"/>
</dbReference>
<dbReference type="EnsemblBacteria" id="ABY34045">
    <property type="protein sequence ID" value="ABY34045"/>
    <property type="gene ID" value="Caur_0807"/>
</dbReference>
<dbReference type="RefSeq" id="WP_012256701.1">
    <property type="nucleotide sequence ID" value="NC_010175.1"/>
</dbReference>
<evidence type="ECO:0000313" key="2">
    <source>
        <dbReference type="EMBL" id="ABY34045.1"/>
    </source>
</evidence>
<feature type="compositionally biased region" description="Basic and acidic residues" evidence="1">
    <location>
        <begin position="69"/>
        <end position="80"/>
    </location>
</feature>
<dbReference type="Proteomes" id="UP000002008">
    <property type="component" value="Chromosome"/>
</dbReference>
<dbReference type="PATRIC" id="fig|324602.8.peg.921"/>
<keyword evidence="3" id="KW-1185">Reference proteome</keyword>
<gene>
    <name evidence="2" type="ordered locus">Caur_0807</name>
</gene>
<sequence>MAEQSWWQRLVAAVEREYERRIRRASLLGEFKPADDHHHAHASATPTPDHAVEEEEAVIVNVPRGTKISRRDAHVEEEAG</sequence>
<feature type="region of interest" description="Disordered" evidence="1">
    <location>
        <begin position="32"/>
        <end position="80"/>
    </location>
</feature>
<protein>
    <submittedName>
        <fullName evidence="2">Uncharacterized protein</fullName>
    </submittedName>
</protein>
<dbReference type="HOGENOM" id="CLU_2732673_0_0_0"/>
<accession>A9WGC4</accession>
<evidence type="ECO:0000256" key="1">
    <source>
        <dbReference type="SAM" id="MobiDB-lite"/>
    </source>
</evidence>
<reference evidence="3" key="1">
    <citation type="journal article" date="2011" name="BMC Genomics">
        <title>Complete genome sequence of the filamentous anoxygenic phototrophic bacterium Chloroflexus aurantiacus.</title>
        <authorList>
            <person name="Tang K.H."/>
            <person name="Barry K."/>
            <person name="Chertkov O."/>
            <person name="Dalin E."/>
            <person name="Han C.S."/>
            <person name="Hauser L.J."/>
            <person name="Honchak B.M."/>
            <person name="Karbach L.E."/>
            <person name="Land M.L."/>
            <person name="Lapidus A."/>
            <person name="Larimer F.W."/>
            <person name="Mikhailova N."/>
            <person name="Pitluck S."/>
            <person name="Pierson B.K."/>
            <person name="Blankenship R.E."/>
        </authorList>
    </citation>
    <scope>NUCLEOTIDE SEQUENCE [LARGE SCALE GENOMIC DNA]</scope>
    <source>
        <strain evidence="3">ATCC 29366 / DSM 635 / J-10-fl</strain>
    </source>
</reference>
<name>A9WGC4_CHLAA</name>